<evidence type="ECO:0000256" key="3">
    <source>
        <dbReference type="PROSITE-ProRule" id="PRU01282"/>
    </source>
</evidence>
<dbReference type="Proteomes" id="UP000248598">
    <property type="component" value="Chromosome 1"/>
</dbReference>
<dbReference type="Gene3D" id="3.40.30.10">
    <property type="entry name" value="Glutaredoxin"/>
    <property type="match status" value="1"/>
</dbReference>
<comment type="similarity">
    <text evidence="1 3 4">Belongs to the ArsC family.</text>
</comment>
<dbReference type="NCBIfam" id="TIGR00014">
    <property type="entry name" value="arsC"/>
    <property type="match status" value="1"/>
</dbReference>
<dbReference type="PANTHER" id="PTHR30041">
    <property type="entry name" value="ARSENATE REDUCTASE"/>
    <property type="match status" value="1"/>
</dbReference>
<keyword evidence="2 4" id="KW-0560">Oxidoreductase</keyword>
<dbReference type="InterPro" id="IPR006660">
    <property type="entry name" value="Arsenate_reductase-like"/>
</dbReference>
<dbReference type="AlphaFoldDB" id="A0AAX2J0S8"/>
<evidence type="ECO:0000256" key="2">
    <source>
        <dbReference type="ARBA" id="ARBA00023002"/>
    </source>
</evidence>
<protein>
    <recommendedName>
        <fullName evidence="4">Arsenate reductase</fullName>
        <ecNumber evidence="4">1.20.4.1</ecNumber>
    </recommendedName>
</protein>
<sequence length="115" mass="12982">MILYHNPQCSKSRQALQWLQENGFNPHIRLYLREPLSANEIQEIAQKLGIPSLRDMMRTQDAAYQEQNLAQASEETLQAALLANAKLLERPILLTQHKAAIGRPLDNIIALVQAA</sequence>
<dbReference type="RefSeq" id="WP_032827834.1">
    <property type="nucleotide sequence ID" value="NZ_CP091518.1"/>
</dbReference>
<evidence type="ECO:0000313" key="6">
    <source>
        <dbReference type="Proteomes" id="UP000248598"/>
    </source>
</evidence>
<dbReference type="PROSITE" id="PS51353">
    <property type="entry name" value="ARSC"/>
    <property type="match status" value="1"/>
</dbReference>
<dbReference type="GeneID" id="93261650"/>
<dbReference type="SUPFAM" id="SSF52833">
    <property type="entry name" value="Thioredoxin-like"/>
    <property type="match status" value="1"/>
</dbReference>
<dbReference type="InterPro" id="IPR006659">
    <property type="entry name" value="Arsenate_reductase"/>
</dbReference>
<dbReference type="GO" id="GO:0008794">
    <property type="term" value="F:arsenate reductase (glutaredoxin) activity"/>
    <property type="evidence" value="ECO:0007669"/>
    <property type="project" value="UniProtKB-UniRule"/>
</dbReference>
<dbReference type="InterPro" id="IPR036249">
    <property type="entry name" value="Thioredoxin-like_sf"/>
</dbReference>
<dbReference type="EC" id="1.20.4.1" evidence="4"/>
<accession>A0AAX2J0S8</accession>
<dbReference type="PANTHER" id="PTHR30041:SF4">
    <property type="entry name" value="ARSENATE REDUCTASE"/>
    <property type="match status" value="1"/>
</dbReference>
<dbReference type="Pfam" id="PF03960">
    <property type="entry name" value="ArsC"/>
    <property type="match status" value="1"/>
</dbReference>
<dbReference type="EMBL" id="LS483426">
    <property type="protein sequence ID" value="SQH24179.1"/>
    <property type="molecule type" value="Genomic_DNA"/>
</dbReference>
<proteinExistence type="inferred from homology"/>
<evidence type="ECO:0000256" key="1">
    <source>
        <dbReference type="ARBA" id="ARBA00007198"/>
    </source>
</evidence>
<name>A0AAX2J0S8_KINKI</name>
<organism evidence="5 6">
    <name type="scientific">Kingella kingae</name>
    <dbReference type="NCBI Taxonomy" id="504"/>
    <lineage>
        <taxon>Bacteria</taxon>
        <taxon>Pseudomonadati</taxon>
        <taxon>Pseudomonadota</taxon>
        <taxon>Betaproteobacteria</taxon>
        <taxon>Neisseriales</taxon>
        <taxon>Neisseriaceae</taxon>
        <taxon>Kingella</taxon>
    </lineage>
</organism>
<comment type="catalytic activity">
    <reaction evidence="4">
        <text>[glutaredoxin]-dithiol + arsenate + glutathione + H(+) = glutathionyl-S-S-[glutaredoxin] + arsenite + H2O</text>
        <dbReference type="Rhea" id="RHEA:22016"/>
        <dbReference type="Rhea" id="RHEA-COMP:10729"/>
        <dbReference type="Rhea" id="RHEA-COMP:17668"/>
        <dbReference type="ChEBI" id="CHEBI:15377"/>
        <dbReference type="ChEBI" id="CHEBI:15378"/>
        <dbReference type="ChEBI" id="CHEBI:29242"/>
        <dbReference type="ChEBI" id="CHEBI:29950"/>
        <dbReference type="ChEBI" id="CHEBI:48597"/>
        <dbReference type="ChEBI" id="CHEBI:57925"/>
        <dbReference type="ChEBI" id="CHEBI:146199"/>
        <dbReference type="EC" id="1.20.4.1"/>
    </reaction>
</comment>
<reference evidence="5 6" key="1">
    <citation type="submission" date="2018-06" db="EMBL/GenBank/DDBJ databases">
        <authorList>
            <consortium name="Pathogen Informatics"/>
            <person name="Doyle S."/>
        </authorList>
    </citation>
    <scope>NUCLEOTIDE SEQUENCE [LARGE SCALE GENOMIC DNA]</scope>
    <source>
        <strain evidence="5 6">NCTC10529</strain>
    </source>
</reference>
<evidence type="ECO:0000313" key="5">
    <source>
        <dbReference type="EMBL" id="SQH24179.1"/>
    </source>
</evidence>
<gene>
    <name evidence="5" type="primary">yfgD</name>
    <name evidence="5" type="ORF">NCTC10529_00332</name>
</gene>
<evidence type="ECO:0000256" key="4">
    <source>
        <dbReference type="RuleBase" id="RU362029"/>
    </source>
</evidence>